<dbReference type="FunFam" id="3.40.20.10:FF:000005">
    <property type="entry name" value="Gelsolin"/>
    <property type="match status" value="1"/>
</dbReference>
<dbReference type="GO" id="GO:0051014">
    <property type="term" value="P:actin filament severing"/>
    <property type="evidence" value="ECO:0007669"/>
    <property type="project" value="TreeGrafter"/>
</dbReference>
<evidence type="ECO:0000256" key="3">
    <source>
        <dbReference type="ARBA" id="ARBA00022467"/>
    </source>
</evidence>
<evidence type="ECO:0000256" key="5">
    <source>
        <dbReference type="ARBA" id="ARBA00022737"/>
    </source>
</evidence>
<keyword evidence="6" id="KW-0106">Calcium</keyword>
<dbReference type="GO" id="GO:0051016">
    <property type="term" value="P:barbed-end actin filament capping"/>
    <property type="evidence" value="ECO:0007669"/>
    <property type="project" value="TreeGrafter"/>
</dbReference>
<dbReference type="GO" id="GO:0051015">
    <property type="term" value="F:actin filament binding"/>
    <property type="evidence" value="ECO:0007669"/>
    <property type="project" value="InterPro"/>
</dbReference>
<dbReference type="KEGG" id="hcq:109516946"/>
<dbReference type="AlphaFoldDB" id="A0A3Q2Z321"/>
<evidence type="ECO:0000256" key="7">
    <source>
        <dbReference type="ARBA" id="ARBA00023203"/>
    </source>
</evidence>
<feature type="domain" description="Gelsolin-like" evidence="9">
    <location>
        <begin position="623"/>
        <end position="697"/>
    </location>
</feature>
<dbReference type="CDD" id="cd11290">
    <property type="entry name" value="gelsolin_S1_like"/>
    <property type="match status" value="1"/>
</dbReference>
<evidence type="ECO:0000256" key="2">
    <source>
        <dbReference type="ARBA" id="ARBA00008418"/>
    </source>
</evidence>
<dbReference type="GO" id="GO:0015629">
    <property type="term" value="C:actin cytoskeleton"/>
    <property type="evidence" value="ECO:0007669"/>
    <property type="project" value="TreeGrafter"/>
</dbReference>
<organism evidence="10 11">
    <name type="scientific">Hippocampus comes</name>
    <name type="common">Tiger tail seahorse</name>
    <dbReference type="NCBI Taxonomy" id="109280"/>
    <lineage>
        <taxon>Eukaryota</taxon>
        <taxon>Metazoa</taxon>
        <taxon>Chordata</taxon>
        <taxon>Craniata</taxon>
        <taxon>Vertebrata</taxon>
        <taxon>Euteleostomi</taxon>
        <taxon>Actinopterygii</taxon>
        <taxon>Neopterygii</taxon>
        <taxon>Teleostei</taxon>
        <taxon>Neoteleostei</taxon>
        <taxon>Acanthomorphata</taxon>
        <taxon>Syngnathiaria</taxon>
        <taxon>Syngnathiformes</taxon>
        <taxon>Syngnathoidei</taxon>
        <taxon>Syngnathidae</taxon>
        <taxon>Hippocampus</taxon>
    </lineage>
</organism>
<protein>
    <submittedName>
        <fullName evidence="10">Scinderin like a</fullName>
    </submittedName>
</protein>
<dbReference type="FunFam" id="3.40.20.10:FF:000043">
    <property type="entry name" value="macrophage-capping protein-like isoform X2"/>
    <property type="match status" value="1"/>
</dbReference>
<dbReference type="CDD" id="cd11291">
    <property type="entry name" value="gelsolin_S6_like"/>
    <property type="match status" value="1"/>
</dbReference>
<dbReference type="FunFam" id="3.40.20.10:FF:000001">
    <property type="entry name" value="Gelsolin"/>
    <property type="match status" value="1"/>
</dbReference>
<keyword evidence="5" id="KW-0677">Repeat</keyword>
<dbReference type="SMART" id="SM00262">
    <property type="entry name" value="GEL"/>
    <property type="match status" value="6"/>
</dbReference>
<keyword evidence="3" id="KW-0117">Actin capping</keyword>
<accession>A0A3Q2Z321</accession>
<name>A0A3Q2Z321_HIPCM</name>
<evidence type="ECO:0000259" key="9">
    <source>
        <dbReference type="Pfam" id="PF00626"/>
    </source>
</evidence>
<evidence type="ECO:0000256" key="4">
    <source>
        <dbReference type="ARBA" id="ARBA00022490"/>
    </source>
</evidence>
<dbReference type="CDD" id="cd11288">
    <property type="entry name" value="gelsolin_S5_like"/>
    <property type="match status" value="1"/>
</dbReference>
<feature type="domain" description="Gelsolin-like" evidence="9">
    <location>
        <begin position="518"/>
        <end position="586"/>
    </location>
</feature>
<dbReference type="GeneTree" id="ENSGT00940000164612"/>
<dbReference type="Ensembl" id="ENSHCOT00000006313.1">
    <property type="protein sequence ID" value="ENSHCOP00000020382.1"/>
    <property type="gene ID" value="ENSHCOG00000006418.1"/>
</dbReference>
<dbReference type="GeneID" id="109516946"/>
<dbReference type="RefSeq" id="XP_019727340.1">
    <property type="nucleotide sequence ID" value="XM_019871781.1"/>
</dbReference>
<reference evidence="10" key="1">
    <citation type="submission" date="2025-08" db="UniProtKB">
        <authorList>
            <consortium name="Ensembl"/>
        </authorList>
    </citation>
    <scope>IDENTIFICATION</scope>
</reference>
<keyword evidence="4" id="KW-0963">Cytoplasm</keyword>
<feature type="domain" description="Gelsolin-like" evidence="9">
    <location>
        <begin position="258"/>
        <end position="332"/>
    </location>
</feature>
<comment type="similarity">
    <text evidence="2">Belongs to the villin/gelsolin family.</text>
</comment>
<keyword evidence="11" id="KW-1185">Reference proteome</keyword>
<dbReference type="FunFam" id="3.40.20.10:FF:000004">
    <property type="entry name" value="Gelsolin"/>
    <property type="match status" value="1"/>
</dbReference>
<dbReference type="GO" id="GO:0008154">
    <property type="term" value="P:actin polymerization or depolymerization"/>
    <property type="evidence" value="ECO:0007669"/>
    <property type="project" value="TreeGrafter"/>
</dbReference>
<dbReference type="InterPro" id="IPR007123">
    <property type="entry name" value="Gelsolin-like_dom"/>
</dbReference>
<evidence type="ECO:0000256" key="6">
    <source>
        <dbReference type="ARBA" id="ARBA00022837"/>
    </source>
</evidence>
<dbReference type="GO" id="GO:0005546">
    <property type="term" value="F:phosphatidylinositol-4,5-bisphosphate binding"/>
    <property type="evidence" value="ECO:0007669"/>
    <property type="project" value="TreeGrafter"/>
</dbReference>
<dbReference type="CTD" id="323285"/>
<sequence length="720" mass="79369">MPTHKAFESAGKRPGLQIWRVEKMDLGEVPAELHGSFYMGDSYIVLHTSPAPSYNVHTWIGGHTSQDEKIAATILMVQLDDFLRGAAVQFTEHQGEESLTFLGYFKKGLKYQKGGVASGFQNVVSNEVNVKRLLHVKGRHRVRATEEDLTWASFNKGDCFIIDLGKNIYHWSGSDSNRYERLKTTQLAIDIRDNERRGRAEVHMIDEGDEPEEVIKVLGPKPDLPPGSSDAHAVQKDRSPASLYMVSNATGKMSLKEVAPRNPFKQAMLSSSECYILDNGQDHKIFFWKGRDSNAEERKAALNLATKFIADKNYSDKCQVQILPQGAESTLFKDFFENWLDKDETTGVSQAYTKGSVAVVKQIPFDASSLHGNNLMAAQHAMPDDGSGKVQVWRVEGGGRVPVDAATHGQFFGGDCYLLLYSYKLDGKEKHIIYIWQGIKSSKDELGASAILAVALDDSMGGVATQVRVTQGQEPPHLLSVFGGKPLVVHLGGTSRKGGSTEPSATRLFHIRQSSTKAVRAVEVAADASSLNSNDAFVLKWPKGTFVWKGRGATPEELAAAKHVIGILGGGAPVEVAETKEPENFWKVLGGRKDYQTSLTLRTAKVWQPRLFECSNASGRIHVEEVPGELDQLDLETDEVMILDTHCQLFVWIGKDANETEKKGAARIAEEYLNSDPSGRHGTPISTVKQGEEPPSFTGWFLAWDPTLWDKDPLAIFGAR</sequence>
<dbReference type="InterPro" id="IPR029006">
    <property type="entry name" value="ADF-H/Gelsolin-like_dom_sf"/>
</dbReference>
<dbReference type="CDD" id="cd11292">
    <property type="entry name" value="gelsolin_S3_like"/>
    <property type="match status" value="1"/>
</dbReference>
<comment type="subcellular location">
    <subcellularLocation>
        <location evidence="1">Cytoplasm</location>
        <location evidence="1">Cytoskeleton</location>
    </subcellularLocation>
</comment>
<evidence type="ECO:0000313" key="10">
    <source>
        <dbReference type="Ensembl" id="ENSHCOP00000020382.1"/>
    </source>
</evidence>
<dbReference type="STRING" id="109280.ENSHCOP00000020382"/>
<feature type="domain" description="Gelsolin-like" evidence="9">
    <location>
        <begin position="401"/>
        <end position="479"/>
    </location>
</feature>
<dbReference type="CDD" id="cd11289">
    <property type="entry name" value="gelsolin_S2_like"/>
    <property type="match status" value="1"/>
</dbReference>
<dbReference type="CDD" id="cd11293">
    <property type="entry name" value="gelsolin_S4_like"/>
    <property type="match status" value="1"/>
</dbReference>
<dbReference type="Proteomes" id="UP000264820">
    <property type="component" value="Unplaced"/>
</dbReference>
<feature type="domain" description="Gelsolin-like" evidence="9">
    <location>
        <begin position="29"/>
        <end position="102"/>
    </location>
</feature>
<dbReference type="GO" id="GO:0005737">
    <property type="term" value="C:cytoplasm"/>
    <property type="evidence" value="ECO:0007669"/>
    <property type="project" value="TreeGrafter"/>
</dbReference>
<dbReference type="Gene3D" id="3.40.20.10">
    <property type="entry name" value="Severin"/>
    <property type="match status" value="6"/>
</dbReference>
<keyword evidence="8" id="KW-0206">Cytoskeleton</keyword>
<dbReference type="GO" id="GO:0007417">
    <property type="term" value="P:central nervous system development"/>
    <property type="evidence" value="ECO:0007669"/>
    <property type="project" value="TreeGrafter"/>
</dbReference>
<feature type="domain" description="Gelsolin-like" evidence="9">
    <location>
        <begin position="142"/>
        <end position="214"/>
    </location>
</feature>
<proteinExistence type="inferred from homology"/>
<dbReference type="FunFam" id="3.40.20.10:FF:000040">
    <property type="entry name" value="macrophage-capping protein-like isoform X1"/>
    <property type="match status" value="1"/>
</dbReference>
<keyword evidence="7" id="KW-0009">Actin-binding</keyword>
<dbReference type="SUPFAM" id="SSF55753">
    <property type="entry name" value="Actin depolymerizing proteins"/>
    <property type="match status" value="6"/>
</dbReference>
<dbReference type="GO" id="GO:0030031">
    <property type="term" value="P:cell projection assembly"/>
    <property type="evidence" value="ECO:0007669"/>
    <property type="project" value="TreeGrafter"/>
</dbReference>
<dbReference type="PRINTS" id="PR00597">
    <property type="entry name" value="GELSOLIN"/>
</dbReference>
<dbReference type="OMA" id="QKHIIYT"/>
<dbReference type="Pfam" id="PF00626">
    <property type="entry name" value="Gelsolin"/>
    <property type="match status" value="6"/>
</dbReference>
<dbReference type="PANTHER" id="PTHR11977:SF27">
    <property type="entry name" value="SCINDERIN LIKE A-RELATED"/>
    <property type="match status" value="1"/>
</dbReference>
<dbReference type="InterPro" id="IPR007122">
    <property type="entry name" value="Villin/Gelsolin"/>
</dbReference>
<dbReference type="PANTHER" id="PTHR11977">
    <property type="entry name" value="VILLIN"/>
    <property type="match status" value="1"/>
</dbReference>
<reference evidence="10" key="2">
    <citation type="submission" date="2025-09" db="UniProtKB">
        <authorList>
            <consortium name="Ensembl"/>
        </authorList>
    </citation>
    <scope>IDENTIFICATION</scope>
</reference>
<evidence type="ECO:0000256" key="1">
    <source>
        <dbReference type="ARBA" id="ARBA00004245"/>
    </source>
</evidence>
<dbReference type="OrthoDB" id="6375767at2759"/>
<evidence type="ECO:0000256" key="8">
    <source>
        <dbReference type="ARBA" id="ARBA00023212"/>
    </source>
</evidence>
<evidence type="ECO:0000313" key="11">
    <source>
        <dbReference type="Proteomes" id="UP000264820"/>
    </source>
</evidence>